<proteinExistence type="predicted"/>
<feature type="signal peptide" evidence="1">
    <location>
        <begin position="1"/>
        <end position="21"/>
    </location>
</feature>
<name>A0ABU8BVP2_9RHOB</name>
<dbReference type="Proteomes" id="UP001431963">
    <property type="component" value="Unassembled WGS sequence"/>
</dbReference>
<keyword evidence="1" id="KW-0732">Signal</keyword>
<keyword evidence="3" id="KW-1185">Reference proteome</keyword>
<feature type="chain" id="PRO_5046041506" description="DUF2147 domain-containing protein" evidence="1">
    <location>
        <begin position="22"/>
        <end position="155"/>
    </location>
</feature>
<gene>
    <name evidence="2" type="ORF">V6590_11430</name>
</gene>
<evidence type="ECO:0000313" key="3">
    <source>
        <dbReference type="Proteomes" id="UP001431963"/>
    </source>
</evidence>
<comment type="caution">
    <text evidence="2">The sequence shown here is derived from an EMBL/GenBank/DDBJ whole genome shotgun (WGS) entry which is preliminary data.</text>
</comment>
<evidence type="ECO:0000313" key="2">
    <source>
        <dbReference type="EMBL" id="MEH7828763.1"/>
    </source>
</evidence>
<accession>A0ABU8BVP2</accession>
<evidence type="ECO:0000256" key="1">
    <source>
        <dbReference type="SAM" id="SignalP"/>
    </source>
</evidence>
<reference evidence="2" key="1">
    <citation type="submission" date="2024-02" db="EMBL/GenBank/DDBJ databases">
        <title>Genome sequences of strain Gemmobacter sp. JM10B15.</title>
        <authorList>
            <person name="Zhang M."/>
        </authorList>
    </citation>
    <scope>NUCLEOTIDE SEQUENCE</scope>
    <source>
        <strain evidence="2">JM10B15</strain>
    </source>
</reference>
<dbReference type="RefSeq" id="WP_335423042.1">
    <property type="nucleotide sequence ID" value="NZ_JBALHR010000006.1"/>
</dbReference>
<protein>
    <recommendedName>
        <fullName evidence="4">DUF2147 domain-containing protein</fullName>
    </recommendedName>
</protein>
<organism evidence="2 3">
    <name type="scientific">Gemmobacter denitrificans</name>
    <dbReference type="NCBI Taxonomy" id="3123040"/>
    <lineage>
        <taxon>Bacteria</taxon>
        <taxon>Pseudomonadati</taxon>
        <taxon>Pseudomonadota</taxon>
        <taxon>Alphaproteobacteria</taxon>
        <taxon>Rhodobacterales</taxon>
        <taxon>Paracoccaceae</taxon>
        <taxon>Gemmobacter</taxon>
    </lineage>
</organism>
<evidence type="ECO:0008006" key="4">
    <source>
        <dbReference type="Google" id="ProtNLM"/>
    </source>
</evidence>
<dbReference type="EMBL" id="JBALHR010000006">
    <property type="protein sequence ID" value="MEH7828763.1"/>
    <property type="molecule type" value="Genomic_DNA"/>
</dbReference>
<sequence length="155" mass="16216">MRALLALSMSLALALYGAALATPAAASGPLTELVICGDDGAETILLDVTGNPAKPASECCKCQSCLAAVDAFVLQQAFALTAPDLSAHTVTFGAGRVVCPDRALYPMPRGPPLHPQAKVNRIDDVAGSLFVSLEFRQVSRGWIVRPIGHFSEVAR</sequence>